<proteinExistence type="predicted"/>
<dbReference type="EMBL" id="CAVMJV010000044">
    <property type="protein sequence ID" value="CAK5081477.1"/>
    <property type="molecule type" value="Genomic_DNA"/>
</dbReference>
<protein>
    <submittedName>
        <fullName evidence="1">Uncharacterized protein</fullName>
    </submittedName>
</protein>
<accession>A0ACB0ZQT0</accession>
<reference evidence="1" key="1">
    <citation type="submission" date="2023-11" db="EMBL/GenBank/DDBJ databases">
        <authorList>
            <person name="Poullet M."/>
        </authorList>
    </citation>
    <scope>NUCLEOTIDE SEQUENCE</scope>
    <source>
        <strain evidence="1">E1834</strain>
    </source>
</reference>
<name>A0ACB0ZQT0_MELEN</name>
<keyword evidence="2" id="KW-1185">Reference proteome</keyword>
<evidence type="ECO:0000313" key="1">
    <source>
        <dbReference type="EMBL" id="CAK5081477.1"/>
    </source>
</evidence>
<comment type="caution">
    <text evidence="1">The sequence shown here is derived from an EMBL/GenBank/DDBJ whole genome shotgun (WGS) entry which is preliminary data.</text>
</comment>
<sequence length="61" mass="7437">MYFELKFDFRSKHLFSTFGFFHVLASKFSIFTFVSKYSSRKSFEIIQFFSTCFKPHFFDGF</sequence>
<dbReference type="Proteomes" id="UP001497535">
    <property type="component" value="Unassembled WGS sequence"/>
</dbReference>
<organism evidence="1 2">
    <name type="scientific">Meloidogyne enterolobii</name>
    <name type="common">Root-knot nematode worm</name>
    <name type="synonym">Meloidogyne mayaguensis</name>
    <dbReference type="NCBI Taxonomy" id="390850"/>
    <lineage>
        <taxon>Eukaryota</taxon>
        <taxon>Metazoa</taxon>
        <taxon>Ecdysozoa</taxon>
        <taxon>Nematoda</taxon>
        <taxon>Chromadorea</taxon>
        <taxon>Rhabditida</taxon>
        <taxon>Tylenchina</taxon>
        <taxon>Tylenchomorpha</taxon>
        <taxon>Tylenchoidea</taxon>
        <taxon>Meloidogynidae</taxon>
        <taxon>Meloidogyninae</taxon>
        <taxon>Meloidogyne</taxon>
    </lineage>
</organism>
<evidence type="ECO:0000313" key="2">
    <source>
        <dbReference type="Proteomes" id="UP001497535"/>
    </source>
</evidence>
<gene>
    <name evidence="1" type="ORF">MENTE1834_LOCUS28709</name>
</gene>